<comment type="catalytic activity">
    <reaction evidence="13 15">
        <text>L-aspartate + ATP = 4-phospho-L-aspartate + ADP</text>
        <dbReference type="Rhea" id="RHEA:23776"/>
        <dbReference type="ChEBI" id="CHEBI:29991"/>
        <dbReference type="ChEBI" id="CHEBI:30616"/>
        <dbReference type="ChEBI" id="CHEBI:57535"/>
        <dbReference type="ChEBI" id="CHEBI:456216"/>
        <dbReference type="EC" id="2.7.2.4"/>
    </reaction>
</comment>
<feature type="domain" description="CASTOR ACT" evidence="18">
    <location>
        <begin position="332"/>
        <end position="394"/>
    </location>
</feature>
<evidence type="ECO:0000256" key="3">
    <source>
        <dbReference type="ARBA" id="ARBA00004986"/>
    </source>
</evidence>
<dbReference type="GO" id="GO:0004072">
    <property type="term" value="F:aspartate kinase activity"/>
    <property type="evidence" value="ECO:0007669"/>
    <property type="project" value="UniProtKB-EC"/>
</dbReference>
<evidence type="ECO:0000259" key="18">
    <source>
        <dbReference type="Pfam" id="PF13840"/>
    </source>
</evidence>
<evidence type="ECO:0000256" key="11">
    <source>
        <dbReference type="ARBA" id="ARBA00022915"/>
    </source>
</evidence>
<sequence length="402" mass="43837">MRIIVQKFGGTSVSSEDNRQKVVEKVKRAIKDGYSPVVVVSAMGRKGAPYATDTLLSLVKEDFKNANRLAQDLLMCCGETISSVVMSNDLYEAGVNAVPLTGWQAGVVTDKNFTDAKCLIVNPERVLDIINQGRVPVITGFQGATEDGYLTTLGRGGSDTSASLLGVALNASMIEIYTDVDGIMTADPRIVKDADLIDVISYNEVFQLADQGAKVIHPKAVEIAMEGNIPLLIKNTMNDCRGTLINNFGDRKHRRIMSGITSQGDRIQVSINRSDNEGNKKYNDILELLAANKISLDLINIFPDKQIFTINKTDKEIVETLLSKDNFKYSIIEECSKVAVVGSGMKGTPGVMARIIKSLNENNIEVLQTADSHMTIWCLVNSKDAVNAINILHKAFSVGYTL</sequence>
<evidence type="ECO:0000256" key="4">
    <source>
        <dbReference type="ARBA" id="ARBA00005139"/>
    </source>
</evidence>
<dbReference type="SUPFAM" id="SSF53633">
    <property type="entry name" value="Carbamate kinase-like"/>
    <property type="match status" value="1"/>
</dbReference>
<comment type="function">
    <text evidence="1">Catalyzes the phosphorylation of the beta-carboxyl group of aspartic acid with ATP to yield 4-phospho-L-aspartate, which is involved in the branched biosynthetic pathway leading to the biosynthesis of amino acids threonine, isoleucine and methionine.</text>
</comment>
<keyword evidence="8 14" id="KW-0547">Nucleotide-binding</keyword>
<comment type="pathway">
    <text evidence="2 16">Amino-acid biosynthesis; L-lysine biosynthesis via DAP pathway; (S)-tetrahydrodipicolinate from L-aspartate: step 1/4.</text>
</comment>
<dbReference type="PANTHER" id="PTHR21499">
    <property type="entry name" value="ASPARTATE KINASE"/>
    <property type="match status" value="1"/>
</dbReference>
<evidence type="ECO:0000313" key="20">
    <source>
        <dbReference type="Proteomes" id="UP000238081"/>
    </source>
</evidence>
<name>A0A2S7F8L4_CLOBU</name>
<feature type="domain" description="Aspartate/glutamate/uridylate kinase" evidence="17">
    <location>
        <begin position="3"/>
        <end position="235"/>
    </location>
</feature>
<dbReference type="EMBL" id="LRDH01000118">
    <property type="protein sequence ID" value="PPV13644.1"/>
    <property type="molecule type" value="Genomic_DNA"/>
</dbReference>
<dbReference type="PANTHER" id="PTHR21499:SF3">
    <property type="entry name" value="ASPARTOKINASE"/>
    <property type="match status" value="1"/>
</dbReference>
<feature type="binding site" evidence="14">
    <location>
        <begin position="178"/>
        <end position="179"/>
    </location>
    <ligand>
        <name>ATP</name>
        <dbReference type="ChEBI" id="CHEBI:30616"/>
    </ligand>
</feature>
<gene>
    <name evidence="19" type="ORF">AWN73_03665</name>
</gene>
<dbReference type="InterPro" id="IPR018042">
    <property type="entry name" value="Aspartate_kinase_CS"/>
</dbReference>
<keyword evidence="11" id="KW-0220">Diaminopimelate biosynthesis</keyword>
<evidence type="ECO:0000256" key="15">
    <source>
        <dbReference type="RuleBase" id="RU003448"/>
    </source>
</evidence>
<dbReference type="RefSeq" id="WP_043662187.1">
    <property type="nucleotide sequence ID" value="NZ_JSEG01000002.1"/>
</dbReference>
<comment type="pathway">
    <text evidence="3 16">Amino-acid biosynthesis; L-methionine biosynthesis via de novo pathway; L-homoserine from L-aspartate: step 1/3.</text>
</comment>
<keyword evidence="7 15" id="KW-0808">Transferase</keyword>
<evidence type="ECO:0000313" key="19">
    <source>
        <dbReference type="EMBL" id="PPV13644.1"/>
    </source>
</evidence>
<evidence type="ECO:0000256" key="2">
    <source>
        <dbReference type="ARBA" id="ARBA00004766"/>
    </source>
</evidence>
<dbReference type="InterPro" id="IPR045865">
    <property type="entry name" value="ACT-like_dom_sf"/>
</dbReference>
<feature type="binding site" evidence="14">
    <location>
        <position position="189"/>
    </location>
    <ligand>
        <name>ATP</name>
        <dbReference type="ChEBI" id="CHEBI:30616"/>
    </ligand>
</feature>
<dbReference type="NCBIfam" id="NF006068">
    <property type="entry name" value="PRK08210.1"/>
    <property type="match status" value="1"/>
</dbReference>
<feature type="binding site" evidence="14">
    <location>
        <begin position="7"/>
        <end position="10"/>
    </location>
    <ligand>
        <name>ATP</name>
        <dbReference type="ChEBI" id="CHEBI:30616"/>
    </ligand>
</feature>
<dbReference type="AlphaFoldDB" id="A0A2S7F8L4"/>
<feature type="binding site" evidence="14">
    <location>
        <begin position="214"/>
        <end position="215"/>
    </location>
    <ligand>
        <name>ATP</name>
        <dbReference type="ChEBI" id="CHEBI:30616"/>
    </ligand>
</feature>
<dbReference type="GO" id="GO:0009090">
    <property type="term" value="P:homoserine biosynthetic process"/>
    <property type="evidence" value="ECO:0007669"/>
    <property type="project" value="TreeGrafter"/>
</dbReference>
<evidence type="ECO:0000256" key="10">
    <source>
        <dbReference type="ARBA" id="ARBA00022840"/>
    </source>
</evidence>
<evidence type="ECO:0000256" key="14">
    <source>
        <dbReference type="PIRSR" id="PIRSR000726-1"/>
    </source>
</evidence>
<dbReference type="Pfam" id="PF00696">
    <property type="entry name" value="AA_kinase"/>
    <property type="match status" value="1"/>
</dbReference>
<keyword evidence="10 14" id="KW-0067">ATP-binding</keyword>
<dbReference type="Pfam" id="PF13840">
    <property type="entry name" value="ACT_7"/>
    <property type="match status" value="1"/>
</dbReference>
<dbReference type="UniPathway" id="UPA00050">
    <property type="reaction ID" value="UER00461"/>
</dbReference>
<dbReference type="UniPathway" id="UPA00034">
    <property type="reaction ID" value="UER00015"/>
</dbReference>
<dbReference type="UniPathway" id="UPA00051">
    <property type="reaction ID" value="UER00462"/>
</dbReference>
<dbReference type="GO" id="GO:0005524">
    <property type="term" value="F:ATP binding"/>
    <property type="evidence" value="ECO:0007669"/>
    <property type="project" value="UniProtKB-KW"/>
</dbReference>
<protein>
    <recommendedName>
        <fullName evidence="15">Aspartokinase</fullName>
        <ecNumber evidence="15">2.7.2.4</ecNumber>
    </recommendedName>
</protein>
<dbReference type="InterPro" id="IPR001341">
    <property type="entry name" value="Asp_kinase"/>
</dbReference>
<dbReference type="Gene3D" id="3.40.1160.10">
    <property type="entry name" value="Acetylglutamate kinase-like"/>
    <property type="match status" value="1"/>
</dbReference>
<dbReference type="NCBIfam" id="TIGR00657">
    <property type="entry name" value="asp_kinases"/>
    <property type="match status" value="1"/>
</dbReference>
<organism evidence="19 20">
    <name type="scientific">Clostridium butyricum</name>
    <dbReference type="NCBI Taxonomy" id="1492"/>
    <lineage>
        <taxon>Bacteria</taxon>
        <taxon>Bacillati</taxon>
        <taxon>Bacillota</taxon>
        <taxon>Clostridia</taxon>
        <taxon>Eubacteriales</taxon>
        <taxon>Clostridiaceae</taxon>
        <taxon>Clostridium</taxon>
    </lineage>
</organism>
<keyword evidence="9 15" id="KW-0418">Kinase</keyword>
<dbReference type="PIRSF" id="PIRSF000726">
    <property type="entry name" value="Asp_kin"/>
    <property type="match status" value="1"/>
</dbReference>
<dbReference type="InterPro" id="IPR005260">
    <property type="entry name" value="Asp_kin_monofn"/>
</dbReference>
<feature type="binding site" evidence="14">
    <location>
        <position position="52"/>
    </location>
    <ligand>
        <name>substrate</name>
    </ligand>
</feature>
<evidence type="ECO:0000256" key="7">
    <source>
        <dbReference type="ARBA" id="ARBA00022679"/>
    </source>
</evidence>
<evidence type="ECO:0000256" key="13">
    <source>
        <dbReference type="ARBA" id="ARBA00047872"/>
    </source>
</evidence>
<evidence type="ECO:0000256" key="12">
    <source>
        <dbReference type="ARBA" id="ARBA00023154"/>
    </source>
</evidence>
<evidence type="ECO:0000256" key="1">
    <source>
        <dbReference type="ARBA" id="ARBA00003121"/>
    </source>
</evidence>
<evidence type="ECO:0000256" key="16">
    <source>
        <dbReference type="RuleBase" id="RU004249"/>
    </source>
</evidence>
<dbReference type="GO" id="GO:0009088">
    <property type="term" value="P:threonine biosynthetic process"/>
    <property type="evidence" value="ECO:0007669"/>
    <property type="project" value="UniProtKB-UniPathway"/>
</dbReference>
<evidence type="ECO:0000256" key="6">
    <source>
        <dbReference type="ARBA" id="ARBA00022605"/>
    </source>
</evidence>
<dbReference type="InterPro" id="IPR001048">
    <property type="entry name" value="Asp/Glu/Uridylate_kinase"/>
</dbReference>
<dbReference type="InterPro" id="IPR036393">
    <property type="entry name" value="AceGlu_kinase-like_sf"/>
</dbReference>
<dbReference type="InterPro" id="IPR027795">
    <property type="entry name" value="CASTOR_ACT_dom"/>
</dbReference>
<comment type="caution">
    <text evidence="19">The sequence shown here is derived from an EMBL/GenBank/DDBJ whole genome shotgun (WGS) entry which is preliminary data.</text>
</comment>
<evidence type="ECO:0000256" key="5">
    <source>
        <dbReference type="ARBA" id="ARBA00010122"/>
    </source>
</evidence>
<evidence type="ECO:0000259" key="17">
    <source>
        <dbReference type="Pfam" id="PF00696"/>
    </source>
</evidence>
<dbReference type="SUPFAM" id="SSF55021">
    <property type="entry name" value="ACT-like"/>
    <property type="match status" value="1"/>
</dbReference>
<proteinExistence type="inferred from homology"/>
<dbReference type="EC" id="2.7.2.4" evidence="15"/>
<reference evidence="19 20" key="1">
    <citation type="submission" date="2016-01" db="EMBL/GenBank/DDBJ databases">
        <title>Characterization of the Clostridium difficile lineages that are prevalent in Hong Kong and China.</title>
        <authorList>
            <person name="Kwok J.S.-L."/>
            <person name="Lam W.-Y."/>
            <person name="Ip M."/>
            <person name="Chan T.-F."/>
            <person name="Hawkey P.M."/>
            <person name="Tsui S.K.-W."/>
        </authorList>
    </citation>
    <scope>NUCLEOTIDE SEQUENCE [LARGE SCALE GENOMIC DNA]</scope>
    <source>
        <strain evidence="19 20">300064</strain>
    </source>
</reference>
<dbReference type="Gene3D" id="3.30.2130.10">
    <property type="entry name" value="VC0802-like"/>
    <property type="match status" value="1"/>
</dbReference>
<dbReference type="GO" id="GO:0005829">
    <property type="term" value="C:cytosol"/>
    <property type="evidence" value="ECO:0007669"/>
    <property type="project" value="TreeGrafter"/>
</dbReference>
<dbReference type="Proteomes" id="UP000238081">
    <property type="component" value="Unassembled WGS sequence"/>
</dbReference>
<feature type="binding site" evidence="14">
    <location>
        <position position="79"/>
    </location>
    <ligand>
        <name>substrate</name>
    </ligand>
</feature>
<dbReference type="GO" id="GO:0009089">
    <property type="term" value="P:lysine biosynthetic process via diaminopimelate"/>
    <property type="evidence" value="ECO:0007669"/>
    <property type="project" value="UniProtKB-UniPathway"/>
</dbReference>
<evidence type="ECO:0000256" key="9">
    <source>
        <dbReference type="ARBA" id="ARBA00022777"/>
    </source>
</evidence>
<accession>A0A2S7F8L4</accession>
<comment type="similarity">
    <text evidence="5 15">Belongs to the aspartokinase family.</text>
</comment>
<evidence type="ECO:0000256" key="8">
    <source>
        <dbReference type="ARBA" id="ARBA00022741"/>
    </source>
</evidence>
<keyword evidence="12" id="KW-0457">Lysine biosynthesis</keyword>
<keyword evidence="6 16" id="KW-0028">Amino-acid biosynthesis</keyword>
<dbReference type="GO" id="GO:0019877">
    <property type="term" value="P:diaminopimelate biosynthetic process"/>
    <property type="evidence" value="ECO:0007669"/>
    <property type="project" value="UniProtKB-KW"/>
</dbReference>
<dbReference type="PROSITE" id="PS00324">
    <property type="entry name" value="ASPARTOKINASE"/>
    <property type="match status" value="1"/>
</dbReference>
<comment type="pathway">
    <text evidence="4 16">Amino-acid biosynthesis; L-threonine biosynthesis; L-threonine from L-aspartate: step 1/5.</text>
</comment>